<gene>
    <name evidence="2" type="ORF">HYH03_000848</name>
</gene>
<dbReference type="OrthoDB" id="525514at2759"/>
<evidence type="ECO:0000256" key="1">
    <source>
        <dbReference type="SAM" id="Phobius"/>
    </source>
</evidence>
<dbReference type="AlphaFoldDB" id="A0A835YFX9"/>
<feature type="transmembrane region" description="Helical" evidence="1">
    <location>
        <begin position="104"/>
        <end position="127"/>
    </location>
</feature>
<sequence>MYCGCGTKVAVAVWIVFTACFVSGCIWLPIGGVTYGSCGFCWDKYQENRPGPVLYNVNITAADDDIKGCSAWAYEFALINPDDSVKMDARDYFWWWCVNDGSGAIAMMIAGGSVLGFSLILLVYFLIAKPPIGEKIAASKA</sequence>
<evidence type="ECO:0000313" key="3">
    <source>
        <dbReference type="Proteomes" id="UP000612055"/>
    </source>
</evidence>
<dbReference type="Proteomes" id="UP000612055">
    <property type="component" value="Unassembled WGS sequence"/>
</dbReference>
<proteinExistence type="predicted"/>
<reference evidence="2" key="1">
    <citation type="journal article" date="2020" name="bioRxiv">
        <title>Comparative genomics of Chlamydomonas.</title>
        <authorList>
            <person name="Craig R.J."/>
            <person name="Hasan A.R."/>
            <person name="Ness R.W."/>
            <person name="Keightley P.D."/>
        </authorList>
    </citation>
    <scope>NUCLEOTIDE SEQUENCE</scope>
    <source>
        <strain evidence="2">CCAP 11/70</strain>
    </source>
</reference>
<evidence type="ECO:0000313" key="2">
    <source>
        <dbReference type="EMBL" id="KAG2501029.1"/>
    </source>
</evidence>
<protein>
    <submittedName>
        <fullName evidence="2">Uncharacterized protein</fullName>
    </submittedName>
</protein>
<dbReference type="EMBL" id="JAEHOE010000002">
    <property type="protein sequence ID" value="KAG2501029.1"/>
    <property type="molecule type" value="Genomic_DNA"/>
</dbReference>
<keyword evidence="1" id="KW-1133">Transmembrane helix</keyword>
<accession>A0A835YFX9</accession>
<keyword evidence="3" id="KW-1185">Reference proteome</keyword>
<organism evidence="2 3">
    <name type="scientific">Edaphochlamys debaryana</name>
    <dbReference type="NCBI Taxonomy" id="47281"/>
    <lineage>
        <taxon>Eukaryota</taxon>
        <taxon>Viridiplantae</taxon>
        <taxon>Chlorophyta</taxon>
        <taxon>core chlorophytes</taxon>
        <taxon>Chlorophyceae</taxon>
        <taxon>CS clade</taxon>
        <taxon>Chlamydomonadales</taxon>
        <taxon>Chlamydomonadales incertae sedis</taxon>
        <taxon>Edaphochlamys</taxon>
    </lineage>
</organism>
<comment type="caution">
    <text evidence="2">The sequence shown here is derived from an EMBL/GenBank/DDBJ whole genome shotgun (WGS) entry which is preliminary data.</text>
</comment>
<feature type="transmembrane region" description="Helical" evidence="1">
    <location>
        <begin position="9"/>
        <end position="30"/>
    </location>
</feature>
<keyword evidence="1" id="KW-0812">Transmembrane</keyword>
<name>A0A835YFX9_9CHLO</name>
<keyword evidence="1" id="KW-0472">Membrane</keyword>